<evidence type="ECO:0000313" key="1">
    <source>
        <dbReference type="EMBL" id="BCJ88550.1"/>
    </source>
</evidence>
<organism evidence="1 2">
    <name type="scientific">Effusibacillus dendaii</name>
    <dbReference type="NCBI Taxonomy" id="2743772"/>
    <lineage>
        <taxon>Bacteria</taxon>
        <taxon>Bacillati</taxon>
        <taxon>Bacillota</taxon>
        <taxon>Bacilli</taxon>
        <taxon>Bacillales</taxon>
        <taxon>Alicyclobacillaceae</taxon>
        <taxon>Effusibacillus</taxon>
    </lineage>
</organism>
<dbReference type="KEGG" id="eff:skT53_35350"/>
<gene>
    <name evidence="1" type="ORF">skT53_35350</name>
</gene>
<evidence type="ECO:0008006" key="3">
    <source>
        <dbReference type="Google" id="ProtNLM"/>
    </source>
</evidence>
<accession>A0A7I8DIR7</accession>
<reference evidence="1 2" key="1">
    <citation type="submission" date="2020-08" db="EMBL/GenBank/DDBJ databases">
        <title>Complete Genome Sequence of Effusibacillus dendaii Strain skT53, Isolated from Farmland soil.</title>
        <authorList>
            <person name="Konishi T."/>
            <person name="Kawasaki H."/>
        </authorList>
    </citation>
    <scope>NUCLEOTIDE SEQUENCE [LARGE SCALE GENOMIC DNA]</scope>
    <source>
        <strain evidence="2">skT53</strain>
    </source>
</reference>
<dbReference type="Pfam" id="PF05610">
    <property type="entry name" value="DUF779"/>
    <property type="match status" value="1"/>
</dbReference>
<name>A0A7I8DIR7_9BACL</name>
<dbReference type="Proteomes" id="UP000593802">
    <property type="component" value="Chromosome"/>
</dbReference>
<evidence type="ECO:0000313" key="2">
    <source>
        <dbReference type="Proteomes" id="UP000593802"/>
    </source>
</evidence>
<dbReference type="RefSeq" id="WP_200759137.1">
    <property type="nucleotide sequence ID" value="NZ_AP023366.1"/>
</dbReference>
<dbReference type="InterPro" id="IPR008497">
    <property type="entry name" value="DUF779"/>
</dbReference>
<sequence>MLPDTHPLPQFVFTKPARELIDRIYHDYQSPLVLMIANGCCESTAPYLYANYLVSEETRVVWEDHQVAVHLSNHLVFPDGSRFRQVIDVEPNVLGDSFSIETDYGSRLVLRREQIS</sequence>
<dbReference type="AlphaFoldDB" id="A0A7I8DIR7"/>
<dbReference type="EMBL" id="AP023366">
    <property type="protein sequence ID" value="BCJ88550.1"/>
    <property type="molecule type" value="Genomic_DNA"/>
</dbReference>
<proteinExistence type="predicted"/>
<protein>
    <recommendedName>
        <fullName evidence="3">DUF779 domain-containing protein</fullName>
    </recommendedName>
</protein>
<keyword evidence="2" id="KW-1185">Reference proteome</keyword>